<name>A0ABN0J4B4_9LEPT</name>
<comment type="caution">
    <text evidence="1">The sequence shown here is derived from an EMBL/GenBank/DDBJ whole genome shotgun (WGS) entry which is preliminary data.</text>
</comment>
<sequence length="69" mass="7988">MIFSIWSKSALISDHSNSRNAKQLFNFTHSSDILFKRHKESSLTRITLKSKPIQNGFLIPFPKNCFLYG</sequence>
<accession>A0ABN0J4B4</accession>
<gene>
    <name evidence="1" type="ORF">LEP1GSC035_2613</name>
</gene>
<organism evidence="1 2">
    <name type="scientific">Leptospira noguchii str. 2007001578</name>
    <dbReference type="NCBI Taxonomy" id="1049974"/>
    <lineage>
        <taxon>Bacteria</taxon>
        <taxon>Pseudomonadati</taxon>
        <taxon>Spirochaetota</taxon>
        <taxon>Spirochaetia</taxon>
        <taxon>Leptospirales</taxon>
        <taxon>Leptospiraceae</taxon>
        <taxon>Leptospira</taxon>
    </lineage>
</organism>
<dbReference type="EMBL" id="AHMH02000041">
    <property type="protein sequence ID" value="EMN01752.1"/>
    <property type="molecule type" value="Genomic_DNA"/>
</dbReference>
<evidence type="ECO:0000313" key="1">
    <source>
        <dbReference type="EMBL" id="EMN01752.1"/>
    </source>
</evidence>
<keyword evidence="2" id="KW-1185">Reference proteome</keyword>
<protein>
    <submittedName>
        <fullName evidence="1">Uncharacterized protein</fullName>
    </submittedName>
</protein>
<proteinExistence type="predicted"/>
<dbReference type="Proteomes" id="UP000012099">
    <property type="component" value="Unassembled WGS sequence"/>
</dbReference>
<evidence type="ECO:0000313" key="2">
    <source>
        <dbReference type="Proteomes" id="UP000012099"/>
    </source>
</evidence>
<reference evidence="1 2" key="1">
    <citation type="submission" date="2013-01" db="EMBL/GenBank/DDBJ databases">
        <authorList>
            <person name="Harkins D.M."/>
            <person name="Durkin A.S."/>
            <person name="Brinkac L.M."/>
            <person name="Haft D.H."/>
            <person name="Selengut J.D."/>
            <person name="Sanka R."/>
            <person name="DePew J."/>
            <person name="Purushe J."/>
            <person name="Whelen A.C."/>
            <person name="Vinetz J.M."/>
            <person name="Sutton G.G."/>
            <person name="Nierman W.C."/>
            <person name="Fouts D.E."/>
        </authorList>
    </citation>
    <scope>NUCLEOTIDE SEQUENCE [LARGE SCALE GENOMIC DNA]</scope>
    <source>
        <strain evidence="1 2">2007001578</strain>
    </source>
</reference>